<protein>
    <submittedName>
        <fullName evidence="1">Zeta toxin family protein</fullName>
    </submittedName>
</protein>
<dbReference type="SUPFAM" id="SSF52540">
    <property type="entry name" value="P-loop containing nucleoside triphosphate hydrolases"/>
    <property type="match status" value="1"/>
</dbReference>
<dbReference type="PANTHER" id="PTHR39206">
    <property type="entry name" value="SLL8004 PROTEIN"/>
    <property type="match status" value="1"/>
</dbReference>
<dbReference type="Gene3D" id="3.40.50.300">
    <property type="entry name" value="P-loop containing nucleotide triphosphate hydrolases"/>
    <property type="match status" value="1"/>
</dbReference>
<dbReference type="PANTHER" id="PTHR39206:SF1">
    <property type="entry name" value="SLL8004 PROTEIN"/>
    <property type="match status" value="1"/>
</dbReference>
<evidence type="ECO:0000313" key="2">
    <source>
        <dbReference type="Proteomes" id="UP000603434"/>
    </source>
</evidence>
<dbReference type="EMBL" id="JACNJH010000169">
    <property type="protein sequence ID" value="MBC8362092.1"/>
    <property type="molecule type" value="Genomic_DNA"/>
</dbReference>
<proteinExistence type="predicted"/>
<comment type="caution">
    <text evidence="1">The sequence shown here is derived from an EMBL/GenBank/DDBJ whole genome shotgun (WGS) entry which is preliminary data.</text>
</comment>
<dbReference type="InterPro" id="IPR027417">
    <property type="entry name" value="P-loop_NTPase"/>
</dbReference>
<name>A0A8J6TJA4_9BACT</name>
<evidence type="ECO:0000313" key="1">
    <source>
        <dbReference type="EMBL" id="MBC8362092.1"/>
    </source>
</evidence>
<accession>A0A8J6TJA4</accession>
<sequence length="171" mass="19565">MKKKCYIIAGPNGAGKTTFATEFLPIEAECLNFINVDLIAQGLSPFQPDKMAVEAGRLMIKHINECVNRSESFAFETTLSGKGYINKIKKWKPKQYEIIIYYLKIPSVEFAIERVKLRVTLGGHNVPEQDIIRRFERSWTNFQQIYKPLADSWIVFDTSGNQPVILDESES</sequence>
<dbReference type="AlphaFoldDB" id="A0A8J6TJA4"/>
<organism evidence="1 2">
    <name type="scientific">Candidatus Desulfatibia profunda</name>
    <dbReference type="NCBI Taxonomy" id="2841695"/>
    <lineage>
        <taxon>Bacteria</taxon>
        <taxon>Pseudomonadati</taxon>
        <taxon>Thermodesulfobacteriota</taxon>
        <taxon>Desulfobacteria</taxon>
        <taxon>Desulfobacterales</taxon>
        <taxon>Desulfobacterales incertae sedis</taxon>
        <taxon>Candidatus Desulfatibia</taxon>
    </lineage>
</organism>
<gene>
    <name evidence="1" type="ORF">H8E23_11915</name>
</gene>
<reference evidence="1 2" key="1">
    <citation type="submission" date="2020-08" db="EMBL/GenBank/DDBJ databases">
        <title>Bridging the membrane lipid divide: bacteria of the FCB group superphylum have the potential to synthesize archaeal ether lipids.</title>
        <authorList>
            <person name="Villanueva L."/>
            <person name="Von Meijenfeldt F.A.B."/>
            <person name="Westbye A.B."/>
            <person name="Yadav S."/>
            <person name="Hopmans E.C."/>
            <person name="Dutilh B.E."/>
            <person name="Sinninghe Damste J.S."/>
        </authorList>
    </citation>
    <scope>NUCLEOTIDE SEQUENCE [LARGE SCALE GENOMIC DNA]</scope>
    <source>
        <strain evidence="1">NIOZ-UU30</strain>
    </source>
</reference>
<dbReference type="Proteomes" id="UP000603434">
    <property type="component" value="Unassembled WGS sequence"/>
</dbReference>